<proteinExistence type="predicted"/>
<dbReference type="Proteomes" id="UP001597183">
    <property type="component" value="Unassembled WGS sequence"/>
</dbReference>
<accession>A0ABW4A2Q6</accession>
<feature type="transmembrane region" description="Helical" evidence="1">
    <location>
        <begin position="12"/>
        <end position="30"/>
    </location>
</feature>
<organism evidence="2 3">
    <name type="scientific">Actinoplanes sichuanensis</name>
    <dbReference type="NCBI Taxonomy" id="512349"/>
    <lineage>
        <taxon>Bacteria</taxon>
        <taxon>Bacillati</taxon>
        <taxon>Actinomycetota</taxon>
        <taxon>Actinomycetes</taxon>
        <taxon>Micromonosporales</taxon>
        <taxon>Micromonosporaceae</taxon>
        <taxon>Actinoplanes</taxon>
    </lineage>
</organism>
<evidence type="ECO:0000256" key="1">
    <source>
        <dbReference type="SAM" id="Phobius"/>
    </source>
</evidence>
<evidence type="ECO:0000313" key="2">
    <source>
        <dbReference type="EMBL" id="MFD1364337.1"/>
    </source>
</evidence>
<keyword evidence="3" id="KW-1185">Reference proteome</keyword>
<dbReference type="EMBL" id="JBHTMK010000005">
    <property type="protein sequence ID" value="MFD1364337.1"/>
    <property type="molecule type" value="Genomic_DNA"/>
</dbReference>
<reference evidence="3" key="1">
    <citation type="journal article" date="2019" name="Int. J. Syst. Evol. Microbiol.">
        <title>The Global Catalogue of Microorganisms (GCM) 10K type strain sequencing project: providing services to taxonomists for standard genome sequencing and annotation.</title>
        <authorList>
            <consortium name="The Broad Institute Genomics Platform"/>
            <consortium name="The Broad Institute Genome Sequencing Center for Infectious Disease"/>
            <person name="Wu L."/>
            <person name="Ma J."/>
        </authorList>
    </citation>
    <scope>NUCLEOTIDE SEQUENCE [LARGE SCALE GENOMIC DNA]</scope>
    <source>
        <strain evidence="3">CCM 7526</strain>
    </source>
</reference>
<gene>
    <name evidence="2" type="ORF">ACFQ5G_03150</name>
</gene>
<name>A0ABW4A2Q6_9ACTN</name>
<dbReference type="RefSeq" id="WP_378078165.1">
    <property type="nucleotide sequence ID" value="NZ_JBHTMK010000005.1"/>
</dbReference>
<keyword evidence="1" id="KW-0472">Membrane</keyword>
<evidence type="ECO:0000313" key="3">
    <source>
        <dbReference type="Proteomes" id="UP001597183"/>
    </source>
</evidence>
<protein>
    <submittedName>
        <fullName evidence="2">Uncharacterized protein</fullName>
    </submittedName>
</protein>
<feature type="transmembrane region" description="Helical" evidence="1">
    <location>
        <begin position="70"/>
        <end position="88"/>
    </location>
</feature>
<sequence>MAKRRADRQSWLILVAGLVMLVSGTLWLLSDSVSCGGSEMRSGDECVTYSDGESTTLDLAGQRRAEQFKGGALALFGAVLTLTGGLLVRSDRGKDPSAPVDDRINLGRRDGWSFTDVDTDLLTTWRHQVHFSSGPAAWSVLSGIQDGVRFVIFDYRLGDSPRTAWMVFPNEPSPEFRKWALSRGIGARGPLNTVEEDERALIGTGRLFRSKKPDHVLRPLTRLVEAVRRYERETASHT</sequence>
<keyword evidence="1" id="KW-1133">Transmembrane helix</keyword>
<comment type="caution">
    <text evidence="2">The sequence shown here is derived from an EMBL/GenBank/DDBJ whole genome shotgun (WGS) entry which is preliminary data.</text>
</comment>
<keyword evidence="1" id="KW-0812">Transmembrane</keyword>